<dbReference type="RefSeq" id="WP_088253931.1">
    <property type="nucleotide sequence ID" value="NZ_NIDE01000004.1"/>
</dbReference>
<protein>
    <submittedName>
        <fullName evidence="1">Uncharacterized protein</fullName>
    </submittedName>
</protein>
<accession>A0A225DNG7</accession>
<comment type="caution">
    <text evidence="1">The sequence shown here is derived from an EMBL/GenBank/DDBJ whole genome shotgun (WGS) entry which is preliminary data.</text>
</comment>
<dbReference type="EMBL" id="NIDE01000004">
    <property type="protein sequence ID" value="OWK43020.1"/>
    <property type="molecule type" value="Genomic_DNA"/>
</dbReference>
<keyword evidence="2" id="KW-1185">Reference proteome</keyword>
<name>A0A225DNG7_9BACT</name>
<proteinExistence type="predicted"/>
<dbReference type="AlphaFoldDB" id="A0A225DNG7"/>
<evidence type="ECO:0000313" key="2">
    <source>
        <dbReference type="Proteomes" id="UP000214646"/>
    </source>
</evidence>
<gene>
    <name evidence="1" type="ORF">FRUB_02619</name>
</gene>
<dbReference type="Proteomes" id="UP000214646">
    <property type="component" value="Unassembled WGS sequence"/>
</dbReference>
<reference evidence="2" key="1">
    <citation type="submission" date="2017-06" db="EMBL/GenBank/DDBJ databases">
        <title>Genome analysis of Fimbriiglobus ruber SP5, the first member of the order Planctomycetales with confirmed chitinolytic capability.</title>
        <authorList>
            <person name="Ravin N.V."/>
            <person name="Rakitin A.L."/>
            <person name="Ivanova A.A."/>
            <person name="Beletsky A.V."/>
            <person name="Kulichevskaya I.S."/>
            <person name="Mardanov A.V."/>
            <person name="Dedysh S.N."/>
        </authorList>
    </citation>
    <scope>NUCLEOTIDE SEQUENCE [LARGE SCALE GENOMIC DNA]</scope>
    <source>
        <strain evidence="2">SP5</strain>
    </source>
</reference>
<sequence>MHFLVVDARYGTPIYAFLEFDPRGTNDYPGLVVQEVAIESTESAGAMARRVSVGRDPHRLDRFREFISDGAVAKAGFILIEPRYVGVTWQAYVSEFRPQGDKPLKRSARP</sequence>
<organism evidence="1 2">
    <name type="scientific">Fimbriiglobus ruber</name>
    <dbReference type="NCBI Taxonomy" id="1908690"/>
    <lineage>
        <taxon>Bacteria</taxon>
        <taxon>Pseudomonadati</taxon>
        <taxon>Planctomycetota</taxon>
        <taxon>Planctomycetia</taxon>
        <taxon>Gemmatales</taxon>
        <taxon>Gemmataceae</taxon>
        <taxon>Fimbriiglobus</taxon>
    </lineage>
</organism>
<dbReference type="OrthoDB" id="9865921at2"/>
<evidence type="ECO:0000313" key="1">
    <source>
        <dbReference type="EMBL" id="OWK43020.1"/>
    </source>
</evidence>